<dbReference type="Proteomes" id="UP000823775">
    <property type="component" value="Unassembled WGS sequence"/>
</dbReference>
<proteinExistence type="predicted"/>
<organism evidence="2 3">
    <name type="scientific">Datura stramonium</name>
    <name type="common">Jimsonweed</name>
    <name type="synonym">Common thornapple</name>
    <dbReference type="NCBI Taxonomy" id="4076"/>
    <lineage>
        <taxon>Eukaryota</taxon>
        <taxon>Viridiplantae</taxon>
        <taxon>Streptophyta</taxon>
        <taxon>Embryophyta</taxon>
        <taxon>Tracheophyta</taxon>
        <taxon>Spermatophyta</taxon>
        <taxon>Magnoliopsida</taxon>
        <taxon>eudicotyledons</taxon>
        <taxon>Gunneridae</taxon>
        <taxon>Pentapetalae</taxon>
        <taxon>asterids</taxon>
        <taxon>lamiids</taxon>
        <taxon>Solanales</taxon>
        <taxon>Solanaceae</taxon>
        <taxon>Solanoideae</taxon>
        <taxon>Datureae</taxon>
        <taxon>Datura</taxon>
    </lineage>
</organism>
<protein>
    <submittedName>
        <fullName evidence="2">Uncharacterized protein</fullName>
    </submittedName>
</protein>
<feature type="region of interest" description="Disordered" evidence="1">
    <location>
        <begin position="126"/>
        <end position="148"/>
    </location>
</feature>
<gene>
    <name evidence="2" type="ORF">HAX54_048417</name>
</gene>
<name>A0ABS8SU27_DATST</name>
<evidence type="ECO:0000313" key="3">
    <source>
        <dbReference type="Proteomes" id="UP000823775"/>
    </source>
</evidence>
<feature type="compositionally biased region" description="Polar residues" evidence="1">
    <location>
        <begin position="129"/>
        <end position="148"/>
    </location>
</feature>
<dbReference type="EMBL" id="JACEIK010000799">
    <property type="protein sequence ID" value="MCD7462398.1"/>
    <property type="molecule type" value="Genomic_DNA"/>
</dbReference>
<sequence length="296" mass="32041">MPELETLITFRMKLLTLKIRFKWLELMKQPQPTILGPLLGNELLLPSLVREMSLQKIDLLRMASEGLTTLDRGHLKRSIAEKIVPEVFGPSGQTTRTVGDTIDASGVAIGLDLAFITALLPTSTPPTSGVATVTQGKESTETSSTAPQTSHYAFTPSIFAEKLGSFVDRAILATLVPYESLHARIDDMEEQERLPQAFPILTIEELDEEEPFINLLGKYPKTLEEDLSLEELQAHISGASSSSVARVADQTCGAMISSDSQTFITLPPATEVAPDDTLSASVTTSATVYIPGITTP</sequence>
<evidence type="ECO:0000256" key="1">
    <source>
        <dbReference type="SAM" id="MobiDB-lite"/>
    </source>
</evidence>
<reference evidence="2 3" key="1">
    <citation type="journal article" date="2021" name="BMC Genomics">
        <title>Datura genome reveals duplications of psychoactive alkaloid biosynthetic genes and high mutation rate following tissue culture.</title>
        <authorList>
            <person name="Rajewski A."/>
            <person name="Carter-House D."/>
            <person name="Stajich J."/>
            <person name="Litt A."/>
        </authorList>
    </citation>
    <scope>NUCLEOTIDE SEQUENCE [LARGE SCALE GENOMIC DNA]</scope>
    <source>
        <strain evidence="2">AR-01</strain>
    </source>
</reference>
<evidence type="ECO:0000313" key="2">
    <source>
        <dbReference type="EMBL" id="MCD7462398.1"/>
    </source>
</evidence>
<accession>A0ABS8SU27</accession>
<comment type="caution">
    <text evidence="2">The sequence shown here is derived from an EMBL/GenBank/DDBJ whole genome shotgun (WGS) entry which is preliminary data.</text>
</comment>
<keyword evidence="3" id="KW-1185">Reference proteome</keyword>